<dbReference type="Proteomes" id="UP000559256">
    <property type="component" value="Unassembled WGS sequence"/>
</dbReference>
<dbReference type="GO" id="GO:0050660">
    <property type="term" value="F:flavin adenine dinucleotide binding"/>
    <property type="evidence" value="ECO:0007669"/>
    <property type="project" value="InterPro"/>
</dbReference>
<name>A0A8H5LPR5_9AGAR</name>
<feature type="compositionally biased region" description="Basic and acidic residues" evidence="1">
    <location>
        <begin position="191"/>
        <end position="205"/>
    </location>
</feature>
<comment type="caution">
    <text evidence="3">The sequence shown here is derived from an EMBL/GenBank/DDBJ whole genome shotgun (WGS) entry which is preliminary data.</text>
</comment>
<evidence type="ECO:0000256" key="1">
    <source>
        <dbReference type="SAM" id="MobiDB-lite"/>
    </source>
</evidence>
<feature type="signal peptide" evidence="2">
    <location>
        <begin position="1"/>
        <end position="20"/>
    </location>
</feature>
<reference evidence="3 4" key="1">
    <citation type="journal article" date="2020" name="ISME J.">
        <title>Uncovering the hidden diversity of litter-decomposition mechanisms in mushroom-forming fungi.</title>
        <authorList>
            <person name="Floudas D."/>
            <person name="Bentzer J."/>
            <person name="Ahren D."/>
            <person name="Johansson T."/>
            <person name="Persson P."/>
            <person name="Tunlid A."/>
        </authorList>
    </citation>
    <scope>NUCLEOTIDE SEQUENCE [LARGE SCALE GENOMIC DNA]</scope>
    <source>
        <strain evidence="3 4">CBS 291.85</strain>
    </source>
</reference>
<keyword evidence="4" id="KW-1185">Reference proteome</keyword>
<evidence type="ECO:0000256" key="2">
    <source>
        <dbReference type="SAM" id="SignalP"/>
    </source>
</evidence>
<sequence>MHLMISLLSTGCTVIGDASSDGIGVSRHVTGPTIVNNDLFQALRGGGNNFGIFTKFTLKTFAQNDIMFGSYVLISGTRQEKFKNALVHFVENEERPEACLAAAFRHELVRGKVDPEYSISIFCVFDVKKPKKKCNVPFKALVRLQESGDAYAADPAGWQLGKTSLALSALELKTSSLNSKMLASLPGTPQPKDDGRRKRSEDSDAKGPTGYFQEMSWSDMYEVLDNSSDTDSDDDDDDGGRDSKGNMGDSSGDDDSEEDSEDDSTVKKSKARKTNKNSKQMKKKFEDDDDIEAKANKMSKNGRQRSWAAIRTL</sequence>
<organism evidence="3 4">
    <name type="scientific">Tetrapyrgos nigripes</name>
    <dbReference type="NCBI Taxonomy" id="182062"/>
    <lineage>
        <taxon>Eukaryota</taxon>
        <taxon>Fungi</taxon>
        <taxon>Dikarya</taxon>
        <taxon>Basidiomycota</taxon>
        <taxon>Agaricomycotina</taxon>
        <taxon>Agaricomycetes</taxon>
        <taxon>Agaricomycetidae</taxon>
        <taxon>Agaricales</taxon>
        <taxon>Marasmiineae</taxon>
        <taxon>Marasmiaceae</taxon>
        <taxon>Tetrapyrgos</taxon>
    </lineage>
</organism>
<feature type="chain" id="PRO_5034031273" evidence="2">
    <location>
        <begin position="21"/>
        <end position="313"/>
    </location>
</feature>
<dbReference type="SUPFAM" id="SSF56176">
    <property type="entry name" value="FAD-binding/transporter-associated domain-like"/>
    <property type="match status" value="1"/>
</dbReference>
<feature type="compositionally biased region" description="Basic residues" evidence="1">
    <location>
        <begin position="267"/>
        <end position="282"/>
    </location>
</feature>
<feature type="compositionally biased region" description="Acidic residues" evidence="1">
    <location>
        <begin position="251"/>
        <end position="263"/>
    </location>
</feature>
<dbReference type="EMBL" id="JAACJM010000027">
    <property type="protein sequence ID" value="KAF5365465.1"/>
    <property type="molecule type" value="Genomic_DNA"/>
</dbReference>
<evidence type="ECO:0000313" key="3">
    <source>
        <dbReference type="EMBL" id="KAF5365465.1"/>
    </source>
</evidence>
<gene>
    <name evidence="3" type="ORF">D9758_010849</name>
</gene>
<dbReference type="InterPro" id="IPR016169">
    <property type="entry name" value="FAD-bd_PCMH_sub2"/>
</dbReference>
<dbReference type="AlphaFoldDB" id="A0A8H5LPR5"/>
<dbReference type="InterPro" id="IPR036318">
    <property type="entry name" value="FAD-bd_PCMH-like_sf"/>
</dbReference>
<proteinExistence type="predicted"/>
<evidence type="ECO:0000313" key="4">
    <source>
        <dbReference type="Proteomes" id="UP000559256"/>
    </source>
</evidence>
<protein>
    <submittedName>
        <fullName evidence="3">Uncharacterized protein</fullName>
    </submittedName>
</protein>
<dbReference type="OrthoDB" id="2151789at2759"/>
<dbReference type="Gene3D" id="3.30.465.10">
    <property type="match status" value="1"/>
</dbReference>
<accession>A0A8H5LPR5</accession>
<feature type="region of interest" description="Disordered" evidence="1">
    <location>
        <begin position="180"/>
        <end position="212"/>
    </location>
</feature>
<feature type="compositionally biased region" description="Acidic residues" evidence="1">
    <location>
        <begin position="228"/>
        <end position="239"/>
    </location>
</feature>
<feature type="region of interest" description="Disordered" evidence="1">
    <location>
        <begin position="224"/>
        <end position="313"/>
    </location>
</feature>
<keyword evidence="2" id="KW-0732">Signal</keyword>